<organism evidence="3 4">
    <name type="scientific">Streptococcus oralis subsp. tigurinus 2426</name>
    <dbReference type="NCBI Taxonomy" id="1333865"/>
    <lineage>
        <taxon>Bacteria</taxon>
        <taxon>Bacillati</taxon>
        <taxon>Bacillota</taxon>
        <taxon>Bacilli</taxon>
        <taxon>Lactobacillales</taxon>
        <taxon>Streptococcaceae</taxon>
        <taxon>Streptococcus</taxon>
    </lineage>
</organism>
<dbReference type="InterPro" id="IPR008136">
    <property type="entry name" value="CinA_C"/>
</dbReference>
<protein>
    <recommendedName>
        <fullName evidence="1">Putative competence-damage inducible protein</fullName>
    </recommendedName>
</protein>
<dbReference type="SUPFAM" id="SSF53218">
    <property type="entry name" value="Molybdenum cofactor biosynthesis proteins"/>
    <property type="match status" value="1"/>
</dbReference>
<dbReference type="InterPro" id="IPR036425">
    <property type="entry name" value="MoaB/Mog-like_dom_sf"/>
</dbReference>
<evidence type="ECO:0000313" key="3">
    <source>
        <dbReference type="EMBL" id="EPX91328.1"/>
    </source>
</evidence>
<dbReference type="EMBL" id="ASXA01000001">
    <property type="protein sequence ID" value="EPX91328.1"/>
    <property type="molecule type" value="Genomic_DNA"/>
</dbReference>
<dbReference type="SUPFAM" id="SSF142433">
    <property type="entry name" value="CinA-like"/>
    <property type="match status" value="1"/>
</dbReference>
<comment type="similarity">
    <text evidence="1">Belongs to the CinA family.</text>
</comment>
<dbReference type="NCBIfam" id="TIGR00199">
    <property type="entry name" value="PncC_domain"/>
    <property type="match status" value="1"/>
</dbReference>
<dbReference type="InterPro" id="IPR041424">
    <property type="entry name" value="CinA_KH"/>
</dbReference>
<proteinExistence type="inferred from homology"/>
<dbReference type="Pfam" id="PF00994">
    <property type="entry name" value="MoCF_biosynth"/>
    <property type="match status" value="1"/>
</dbReference>
<feature type="domain" description="MoaB/Mog" evidence="2">
    <location>
        <begin position="4"/>
        <end position="172"/>
    </location>
</feature>
<dbReference type="HAMAP" id="MF_00226_B">
    <property type="entry name" value="CinA_B"/>
    <property type="match status" value="1"/>
</dbReference>
<dbReference type="InterPro" id="IPR050101">
    <property type="entry name" value="CinA"/>
</dbReference>
<dbReference type="NCBIfam" id="TIGR00200">
    <property type="entry name" value="cinA_nterm"/>
    <property type="match status" value="1"/>
</dbReference>
<dbReference type="InterPro" id="IPR001453">
    <property type="entry name" value="MoaB/Mog_dom"/>
</dbReference>
<dbReference type="PATRIC" id="fig|1333865.3.peg.463"/>
<dbReference type="InterPro" id="IPR036653">
    <property type="entry name" value="CinA-like_C"/>
</dbReference>
<dbReference type="NCBIfam" id="NF001813">
    <property type="entry name" value="PRK00549.1"/>
    <property type="match status" value="1"/>
</dbReference>
<comment type="caution">
    <text evidence="3">The sequence shown here is derived from an EMBL/GenBank/DDBJ whole genome shotgun (WGS) entry which is preliminary data.</text>
</comment>
<dbReference type="InterPro" id="IPR008135">
    <property type="entry name" value="Competence-induced_CinA"/>
</dbReference>
<dbReference type="SMART" id="SM00852">
    <property type="entry name" value="MoCF_biosynth"/>
    <property type="match status" value="1"/>
</dbReference>
<reference evidence="3 4" key="1">
    <citation type="journal article" date="2014" name="J. Clin. Microbiol.">
        <title>Characterization of Streptococcus tigurinus Small-Colony Variants Causing Prosthetic Joint Infection by Comparative Whole-Genome Analyses.</title>
        <authorList>
            <person name="Zbinden A."/>
            <person name="Quiblier C."/>
            <person name="Hernandez D."/>
            <person name="Herzog K."/>
            <person name="Bodler P."/>
            <person name="Senn M.M."/>
            <person name="Gizard Y."/>
            <person name="Schrenzel J."/>
            <person name="Francois P."/>
        </authorList>
    </citation>
    <scope>NUCLEOTIDE SEQUENCE [LARGE SCALE GENOMIC DNA]</scope>
    <source>
        <strain evidence="3 4">2426</strain>
    </source>
</reference>
<evidence type="ECO:0000259" key="2">
    <source>
        <dbReference type="SMART" id="SM00852"/>
    </source>
</evidence>
<dbReference type="RefSeq" id="WP_007520742.1">
    <property type="nucleotide sequence ID" value="NZ_ASXA01000001.1"/>
</dbReference>
<gene>
    <name evidence="1" type="primary">cinA</name>
    <name evidence="3" type="ORF">L698_02310</name>
</gene>
<dbReference type="Proteomes" id="UP000015340">
    <property type="component" value="Unassembled WGS sequence"/>
</dbReference>
<dbReference type="Pfam" id="PF02464">
    <property type="entry name" value="CinA"/>
    <property type="match status" value="1"/>
</dbReference>
<dbReference type="Gene3D" id="3.30.70.2860">
    <property type="match status" value="1"/>
</dbReference>
<dbReference type="Pfam" id="PF18146">
    <property type="entry name" value="CinA_KH"/>
    <property type="match status" value="1"/>
</dbReference>
<dbReference type="Gene3D" id="3.40.980.10">
    <property type="entry name" value="MoaB/Mog-like domain"/>
    <property type="match status" value="1"/>
</dbReference>
<dbReference type="PANTHER" id="PTHR13939">
    <property type="entry name" value="NICOTINAMIDE-NUCLEOTIDE AMIDOHYDROLASE PNCC"/>
    <property type="match status" value="1"/>
</dbReference>
<dbReference type="CDD" id="cd00885">
    <property type="entry name" value="cinA"/>
    <property type="match status" value="1"/>
</dbReference>
<evidence type="ECO:0000313" key="4">
    <source>
        <dbReference type="Proteomes" id="UP000015340"/>
    </source>
</evidence>
<dbReference type="NCBIfam" id="TIGR00177">
    <property type="entry name" value="molyb_syn"/>
    <property type="match status" value="1"/>
</dbReference>
<dbReference type="PANTHER" id="PTHR13939:SF0">
    <property type="entry name" value="NMN AMIDOHYDROLASE-LIKE PROTEIN YFAY"/>
    <property type="match status" value="1"/>
</dbReference>
<dbReference type="Gene3D" id="3.90.950.20">
    <property type="entry name" value="CinA-like"/>
    <property type="match status" value="1"/>
</dbReference>
<accession>S9RGR9</accession>
<evidence type="ECO:0000256" key="1">
    <source>
        <dbReference type="HAMAP-Rule" id="MF_00226"/>
    </source>
</evidence>
<dbReference type="PIRSF" id="PIRSF006728">
    <property type="entry name" value="CinA"/>
    <property type="match status" value="1"/>
</dbReference>
<sequence length="418" mass="45091">MKAEIIAVGTEILTGQIVNTNAQFLSEKLAEIGVDVYFQTAVGDNEARLLSLLEIASQRSNLVILTGGLGPTEDDLTKQTLAKFLGKDLVFDPQAQEKLDIFFAHRPDYARTPNNERQAQIVEGATPLPNETGLAVGGVSEVDGVTYVVLPGPPSELKPMVLNQLLPKLMTGTKLYSRVLRFFGIGESQLVTILADLIDHQTDPTLAPYAKTGEVTLRLSTKAVSQEKADQALDILENQILSRQTFEGISLRDICYGYGEETSLASVVVEELKKSQKSITAAESLTAGLFQATLADFSGVSAIFNGGFVTYSLEEKSKMLDISEQELKEHGVVSEFTARKMAEQARLKTQSDYGVSLTGVAGPDSLEGHPAGTVFIGLAHAKGTEVIKANIAGRSRADVRHIAVMHAFNLVRKALLSD</sequence>
<dbReference type="AlphaFoldDB" id="S9RGR9"/>
<name>S9RGR9_STROR</name>